<comment type="caution">
    <text evidence="1">The sequence shown here is derived from an EMBL/GenBank/DDBJ whole genome shotgun (WGS) entry which is preliminary data.</text>
</comment>
<name>A0A365Y1H3_9BACT</name>
<dbReference type="SUPFAM" id="SSF53474">
    <property type="entry name" value="alpha/beta-Hydrolases"/>
    <property type="match status" value="1"/>
</dbReference>
<evidence type="ECO:0000313" key="1">
    <source>
        <dbReference type="EMBL" id="RBL92148.1"/>
    </source>
</evidence>
<reference evidence="1 2" key="1">
    <citation type="submission" date="2018-05" db="EMBL/GenBank/DDBJ databases">
        <title>Chitinophaga sp. K3CV102501T nov., isolated from isolated from a monsoon evergreen broad-leaved forest soil.</title>
        <authorList>
            <person name="Lv Y."/>
        </authorList>
    </citation>
    <scope>NUCLEOTIDE SEQUENCE [LARGE SCALE GENOMIC DNA]</scope>
    <source>
        <strain evidence="1 2">GDMCC 1.1325</strain>
    </source>
</reference>
<dbReference type="InterPro" id="IPR029058">
    <property type="entry name" value="AB_hydrolase_fold"/>
</dbReference>
<protein>
    <submittedName>
        <fullName evidence="1">Alpha/beta hydrolase</fullName>
    </submittedName>
</protein>
<accession>A0A365Y1H3</accession>
<dbReference type="Proteomes" id="UP000253410">
    <property type="component" value="Unassembled WGS sequence"/>
</dbReference>
<dbReference type="AlphaFoldDB" id="A0A365Y1H3"/>
<evidence type="ECO:0000313" key="2">
    <source>
        <dbReference type="Proteomes" id="UP000253410"/>
    </source>
</evidence>
<dbReference type="OrthoDB" id="659408at2"/>
<dbReference type="Gene3D" id="3.40.50.1820">
    <property type="entry name" value="alpha/beta hydrolase"/>
    <property type="match status" value="1"/>
</dbReference>
<organism evidence="1 2">
    <name type="scientific">Chitinophaga flava</name>
    <dbReference type="NCBI Taxonomy" id="2259036"/>
    <lineage>
        <taxon>Bacteria</taxon>
        <taxon>Pseudomonadati</taxon>
        <taxon>Bacteroidota</taxon>
        <taxon>Chitinophagia</taxon>
        <taxon>Chitinophagales</taxon>
        <taxon>Chitinophagaceae</taxon>
        <taxon>Chitinophaga</taxon>
    </lineage>
</organism>
<keyword evidence="1" id="KW-0378">Hydrolase</keyword>
<sequence length="239" mass="27793">MMWTILWCLTEKRKKQVPESEYMSRHLYLISGLGADERIFNNLRFPPGYDIHHLKWIKPLPDEPISSYAARMADGITADGPVSLMGVSFGGIMSLEIARIRPVAQNILLSSIKHTTEKPPYYNWARKLRLHQLPDSLLYQRRSLIVKKFLNLETPEEGQLVKEYLSKRDYTFLRWAVNAILHWKNEMVPENLVHIHGAKDLPFPIRFVKPTHVIRDGGHFMVLNRATEINSILDNTLIR</sequence>
<proteinExistence type="predicted"/>
<dbReference type="GO" id="GO:0016787">
    <property type="term" value="F:hydrolase activity"/>
    <property type="evidence" value="ECO:0007669"/>
    <property type="project" value="UniProtKB-KW"/>
</dbReference>
<gene>
    <name evidence="1" type="ORF">DF182_06005</name>
</gene>
<dbReference type="EMBL" id="QFFJ01000001">
    <property type="protein sequence ID" value="RBL92148.1"/>
    <property type="molecule type" value="Genomic_DNA"/>
</dbReference>
<keyword evidence="2" id="KW-1185">Reference proteome</keyword>